<evidence type="ECO:0000259" key="5">
    <source>
        <dbReference type="Pfam" id="PF01494"/>
    </source>
</evidence>
<dbReference type="Gene3D" id="3.50.50.60">
    <property type="entry name" value="FAD/NAD(P)-binding domain"/>
    <property type="match status" value="1"/>
</dbReference>
<evidence type="ECO:0000256" key="4">
    <source>
        <dbReference type="ARBA" id="ARBA00023033"/>
    </source>
</evidence>
<dbReference type="AlphaFoldDB" id="A0A4Y9Z4Q9"/>
<keyword evidence="4" id="KW-0503">Monooxygenase</keyword>
<keyword evidence="2" id="KW-0274">FAD</keyword>
<keyword evidence="7" id="KW-1185">Reference proteome</keyword>
<dbReference type="SUPFAM" id="SSF51905">
    <property type="entry name" value="FAD/NAD(P)-binding domain"/>
    <property type="match status" value="1"/>
</dbReference>
<dbReference type="EMBL" id="SEOQ01000147">
    <property type="protein sequence ID" value="TFY69027.1"/>
    <property type="molecule type" value="Genomic_DNA"/>
</dbReference>
<evidence type="ECO:0000256" key="2">
    <source>
        <dbReference type="ARBA" id="ARBA00022827"/>
    </source>
</evidence>
<dbReference type="PRINTS" id="PR00420">
    <property type="entry name" value="RNGMNOXGNASE"/>
</dbReference>
<keyword evidence="1" id="KW-0285">Flavoprotein</keyword>
<dbReference type="Pfam" id="PF01494">
    <property type="entry name" value="FAD_binding_3"/>
    <property type="match status" value="1"/>
</dbReference>
<comment type="caution">
    <text evidence="6">The sequence shown here is derived from an EMBL/GenBank/DDBJ whole genome shotgun (WGS) entry which is preliminary data.</text>
</comment>
<reference evidence="6 7" key="1">
    <citation type="submission" date="2019-02" db="EMBL/GenBank/DDBJ databases">
        <title>Genome sequencing of the rare red list fungi Dentipellis fragilis.</title>
        <authorList>
            <person name="Buettner E."/>
            <person name="Kellner H."/>
        </authorList>
    </citation>
    <scope>NUCLEOTIDE SEQUENCE [LARGE SCALE GENOMIC DNA]</scope>
    <source>
        <strain evidence="6 7">DSM 105465</strain>
    </source>
</reference>
<dbReference type="Proteomes" id="UP000298327">
    <property type="component" value="Unassembled WGS sequence"/>
</dbReference>
<dbReference type="GO" id="GO:0004497">
    <property type="term" value="F:monooxygenase activity"/>
    <property type="evidence" value="ECO:0007669"/>
    <property type="project" value="UniProtKB-KW"/>
</dbReference>
<name>A0A4Y9Z4Q9_9AGAM</name>
<protein>
    <recommendedName>
        <fullName evidence="5">FAD-binding domain-containing protein</fullName>
    </recommendedName>
</protein>
<evidence type="ECO:0000313" key="6">
    <source>
        <dbReference type="EMBL" id="TFY69027.1"/>
    </source>
</evidence>
<organism evidence="6 7">
    <name type="scientific">Dentipellis fragilis</name>
    <dbReference type="NCBI Taxonomy" id="205917"/>
    <lineage>
        <taxon>Eukaryota</taxon>
        <taxon>Fungi</taxon>
        <taxon>Dikarya</taxon>
        <taxon>Basidiomycota</taxon>
        <taxon>Agaricomycotina</taxon>
        <taxon>Agaricomycetes</taxon>
        <taxon>Russulales</taxon>
        <taxon>Hericiaceae</taxon>
        <taxon>Dentipellis</taxon>
    </lineage>
</organism>
<evidence type="ECO:0000313" key="7">
    <source>
        <dbReference type="Proteomes" id="UP000298327"/>
    </source>
</evidence>
<evidence type="ECO:0000256" key="3">
    <source>
        <dbReference type="ARBA" id="ARBA00023002"/>
    </source>
</evidence>
<dbReference type="GO" id="GO:0071949">
    <property type="term" value="F:FAD binding"/>
    <property type="evidence" value="ECO:0007669"/>
    <property type="project" value="InterPro"/>
</dbReference>
<dbReference type="InterPro" id="IPR036188">
    <property type="entry name" value="FAD/NAD-bd_sf"/>
</dbReference>
<evidence type="ECO:0000256" key="1">
    <source>
        <dbReference type="ARBA" id="ARBA00022630"/>
    </source>
</evidence>
<accession>A0A4Y9Z4Q9</accession>
<dbReference type="PANTHER" id="PTHR47178:SF1">
    <property type="entry name" value="FAD-BINDING DOMAIN-CONTAINING PROTEIN-RELATED"/>
    <property type="match status" value="1"/>
</dbReference>
<gene>
    <name evidence="6" type="ORF">EVG20_g3324</name>
</gene>
<dbReference type="STRING" id="205917.A0A4Y9Z4Q9"/>
<keyword evidence="3" id="KW-0560">Oxidoreductase</keyword>
<dbReference type="OrthoDB" id="655030at2759"/>
<sequence length="390" mass="43526">MLPILIVGAGVVGLTLAQGLKKVRATKRAKGLGLTLHWCLDSLYETLPEELHEKIRDVQVDPEQGRVDKGNFLYLNTLTGETVWKIPPSRRLRLKRESFRRLLMQGIDIQFGKTFASFEILPDGVVAQFADGSSVKGSLLIGADGSNSNVRKQLCPETHHLQQLPIRFTGVSYEVLEEAVSPLRKIDPLLFQGTNPETNDYLSRIFTEAASIGFSILDVPATNGGDHYTVQVNVSWPVKSPADEVKSSSDERLANMKRRGAALAEPMRSVILDIPEETHVTEVKLADWPCLEWEGRGRVTLIGDAAHAMTMYRGEAANHGIMDAHRIYMMLQRCWNDPSRLEEELKAQEAEMRKRTAPAVLLSRQACIDAHDWSRLKEGSPVLAKRVIQS</sequence>
<proteinExistence type="predicted"/>
<dbReference type="PANTHER" id="PTHR47178">
    <property type="entry name" value="MONOOXYGENASE, FAD-BINDING"/>
    <property type="match status" value="1"/>
</dbReference>
<dbReference type="InterPro" id="IPR002938">
    <property type="entry name" value="FAD-bd"/>
</dbReference>
<feature type="domain" description="FAD-binding" evidence="5">
    <location>
        <begin position="104"/>
        <end position="336"/>
    </location>
</feature>